<comment type="caution">
    <text evidence="2">The sequence shown here is derived from an EMBL/GenBank/DDBJ whole genome shotgun (WGS) entry which is preliminary data.</text>
</comment>
<name>A0A9D2ZUM7_9BACT</name>
<organism evidence="2 3">
    <name type="scientific">Candidatus Avibacteroides avistercoris</name>
    <dbReference type="NCBI Taxonomy" id="2840690"/>
    <lineage>
        <taxon>Bacteria</taxon>
        <taxon>Pseudomonadati</taxon>
        <taxon>Bacteroidota</taxon>
        <taxon>Bacteroidia</taxon>
        <taxon>Bacteroidales</taxon>
        <taxon>Bacteroidaceae</taxon>
        <taxon>Bacteroidaceae incertae sedis</taxon>
        <taxon>Candidatus Avibacteroides</taxon>
    </lineage>
</organism>
<proteinExistence type="predicted"/>
<dbReference type="Proteomes" id="UP000787625">
    <property type="component" value="Unassembled WGS sequence"/>
</dbReference>
<protein>
    <recommendedName>
        <fullName evidence="4">Phosphate-selective porin O and P</fullName>
    </recommendedName>
</protein>
<dbReference type="AlphaFoldDB" id="A0A9D2ZUM7"/>
<accession>A0A9D2ZUM7</accession>
<evidence type="ECO:0000313" key="3">
    <source>
        <dbReference type="Proteomes" id="UP000787625"/>
    </source>
</evidence>
<feature type="chain" id="PRO_5038395548" description="Phosphate-selective porin O and P" evidence="1">
    <location>
        <begin position="24"/>
        <end position="410"/>
    </location>
</feature>
<gene>
    <name evidence="2" type="ORF">IAA93_02645</name>
</gene>
<evidence type="ECO:0008006" key="4">
    <source>
        <dbReference type="Google" id="ProtNLM"/>
    </source>
</evidence>
<evidence type="ECO:0000256" key="1">
    <source>
        <dbReference type="SAM" id="SignalP"/>
    </source>
</evidence>
<evidence type="ECO:0000313" key="2">
    <source>
        <dbReference type="EMBL" id="HJD52614.1"/>
    </source>
</evidence>
<sequence length="410" mass="46464">MKSILPKLLQLAMFLLLASDATAQMIECIFDEDRTLAPDGQGELRLDVENLDFLRDNEYAGGRTDGYTLPGFMLRPTLSWQPLDRLKVEAGFNMTAYWGATSYHEVYFKDPLRYMPTGEKHRVNMTPFLRVHAKLSPAVDLVIGNIYGGVAHRLPEPLYDEENMMTGRPEAGIQLLTATRHFDLDAWVNWESFIFRNDNHQEAFTFGVSARAKVNDEGSRVHAFFPVSLIYMHRGGEIDTISADRVQTWMNVSVGGQIDFNLRHKTVRRVSLSLNGFYSGESKGDLFPFKRGAAAYALAEAEIWRFKLGLGHWVGHNFITLMGNPHFGSISVPYDGQRFDDPQVTTFNLEYFQAFGKCYSWGANLKAYYLHDCHKIEADGSRDQSSGAMSIAAAVYFRLSPSFLLKDFKK</sequence>
<reference evidence="2" key="1">
    <citation type="journal article" date="2021" name="PeerJ">
        <title>Extensive microbial diversity within the chicken gut microbiome revealed by metagenomics and culture.</title>
        <authorList>
            <person name="Gilroy R."/>
            <person name="Ravi A."/>
            <person name="Getino M."/>
            <person name="Pursley I."/>
            <person name="Horton D.L."/>
            <person name="Alikhan N.F."/>
            <person name="Baker D."/>
            <person name="Gharbi K."/>
            <person name="Hall N."/>
            <person name="Watson M."/>
            <person name="Adriaenssens E.M."/>
            <person name="Foster-Nyarko E."/>
            <person name="Jarju S."/>
            <person name="Secka A."/>
            <person name="Antonio M."/>
            <person name="Oren A."/>
            <person name="Chaudhuri R.R."/>
            <person name="La Ragione R."/>
            <person name="Hildebrand F."/>
            <person name="Pallen M.J."/>
        </authorList>
    </citation>
    <scope>NUCLEOTIDE SEQUENCE</scope>
    <source>
        <strain evidence="2">MalCec1-1739</strain>
    </source>
</reference>
<keyword evidence="1" id="KW-0732">Signal</keyword>
<reference evidence="2" key="2">
    <citation type="submission" date="2021-04" db="EMBL/GenBank/DDBJ databases">
        <authorList>
            <person name="Gilroy R."/>
        </authorList>
    </citation>
    <scope>NUCLEOTIDE SEQUENCE</scope>
    <source>
        <strain evidence="2">MalCec1-1739</strain>
    </source>
</reference>
<dbReference type="EMBL" id="DWUP01000053">
    <property type="protein sequence ID" value="HJD52614.1"/>
    <property type="molecule type" value="Genomic_DNA"/>
</dbReference>
<feature type="signal peptide" evidence="1">
    <location>
        <begin position="1"/>
        <end position="23"/>
    </location>
</feature>